<keyword evidence="6" id="KW-0443">Lipid metabolism</keyword>
<dbReference type="Pfam" id="PF10261">
    <property type="entry name" value="FIT"/>
    <property type="match status" value="2"/>
</dbReference>
<dbReference type="EMBL" id="MCFI01000010">
    <property type="protein sequence ID" value="ORY82039.1"/>
    <property type="molecule type" value="Genomic_DNA"/>
</dbReference>
<keyword evidence="3" id="KW-0378">Hydrolase</keyword>
<dbReference type="STRING" id="56484.A0A1Y2FDP8"/>
<dbReference type="GO" id="GO:0019915">
    <property type="term" value="P:lipid storage"/>
    <property type="evidence" value="ECO:0007669"/>
    <property type="project" value="InterPro"/>
</dbReference>
<accession>A0A1Y2FDP8</accession>
<comment type="caution">
    <text evidence="9">The sequence shown here is derived from an EMBL/GenBank/DDBJ whole genome shotgun (WGS) entry which is preliminary data.</text>
</comment>
<dbReference type="OrthoDB" id="5579088at2759"/>
<keyword evidence="2 8" id="KW-0812">Transmembrane</keyword>
<feature type="transmembrane region" description="Helical" evidence="8">
    <location>
        <begin position="214"/>
        <end position="231"/>
    </location>
</feature>
<keyword evidence="10" id="KW-1185">Reference proteome</keyword>
<dbReference type="AlphaFoldDB" id="A0A1Y2FDP8"/>
<evidence type="ECO:0000313" key="10">
    <source>
        <dbReference type="Proteomes" id="UP000193685"/>
    </source>
</evidence>
<evidence type="ECO:0000256" key="1">
    <source>
        <dbReference type="ARBA" id="ARBA00004477"/>
    </source>
</evidence>
<feature type="transmembrane region" description="Helical" evidence="8">
    <location>
        <begin position="76"/>
        <end position="95"/>
    </location>
</feature>
<feature type="transmembrane region" description="Helical" evidence="8">
    <location>
        <begin position="12"/>
        <end position="30"/>
    </location>
</feature>
<dbReference type="PANTHER" id="PTHR23129:SF0">
    <property type="entry name" value="ACYL-COENZYME A DIPHOSPHATASE FITM2"/>
    <property type="match status" value="1"/>
</dbReference>
<gene>
    <name evidence="9" type="ORF">BCR37DRAFT_347698</name>
</gene>
<dbReference type="GO" id="GO:0008654">
    <property type="term" value="P:phospholipid biosynthetic process"/>
    <property type="evidence" value="ECO:0007669"/>
    <property type="project" value="TreeGrafter"/>
</dbReference>
<feature type="transmembrane region" description="Helical" evidence="8">
    <location>
        <begin position="156"/>
        <end position="176"/>
    </location>
</feature>
<organism evidence="9 10">
    <name type="scientific">Protomyces lactucae-debilis</name>
    <dbReference type="NCBI Taxonomy" id="2754530"/>
    <lineage>
        <taxon>Eukaryota</taxon>
        <taxon>Fungi</taxon>
        <taxon>Dikarya</taxon>
        <taxon>Ascomycota</taxon>
        <taxon>Taphrinomycotina</taxon>
        <taxon>Taphrinomycetes</taxon>
        <taxon>Taphrinales</taxon>
        <taxon>Protomycetaceae</taxon>
        <taxon>Protomyces</taxon>
    </lineage>
</organism>
<comment type="subcellular location">
    <subcellularLocation>
        <location evidence="1">Endoplasmic reticulum membrane</location>
        <topology evidence="1">Multi-pass membrane protein</topology>
    </subcellularLocation>
</comment>
<dbReference type="OMA" id="FTSWFFG"/>
<evidence type="ECO:0000256" key="3">
    <source>
        <dbReference type="ARBA" id="ARBA00022801"/>
    </source>
</evidence>
<evidence type="ECO:0000256" key="2">
    <source>
        <dbReference type="ARBA" id="ARBA00022692"/>
    </source>
</evidence>
<evidence type="ECO:0000256" key="5">
    <source>
        <dbReference type="ARBA" id="ARBA00022989"/>
    </source>
</evidence>
<name>A0A1Y2FDP8_PROLT</name>
<dbReference type="RefSeq" id="XP_040725173.1">
    <property type="nucleotide sequence ID" value="XM_040867785.1"/>
</dbReference>
<evidence type="ECO:0000256" key="6">
    <source>
        <dbReference type="ARBA" id="ARBA00023098"/>
    </source>
</evidence>
<keyword evidence="4" id="KW-0256">Endoplasmic reticulum</keyword>
<evidence type="ECO:0000256" key="7">
    <source>
        <dbReference type="ARBA" id="ARBA00023136"/>
    </source>
</evidence>
<dbReference type="GO" id="GO:0005789">
    <property type="term" value="C:endoplasmic reticulum membrane"/>
    <property type="evidence" value="ECO:0007669"/>
    <property type="project" value="UniProtKB-SubCell"/>
</dbReference>
<feature type="transmembrane region" description="Helical" evidence="8">
    <location>
        <begin position="188"/>
        <end position="208"/>
    </location>
</feature>
<protein>
    <submittedName>
        <fullName evidence="9">Fat storage-inducing transmembrane protein</fullName>
    </submittedName>
</protein>
<keyword evidence="5 8" id="KW-1133">Transmembrane helix</keyword>
<dbReference type="PANTHER" id="PTHR23129">
    <property type="entry name" value="ACYL-COENZYME A DIPHOSPHATASE FITM2"/>
    <property type="match status" value="1"/>
</dbReference>
<dbReference type="GO" id="GO:0034389">
    <property type="term" value="P:lipid droplet organization"/>
    <property type="evidence" value="ECO:0007669"/>
    <property type="project" value="TreeGrafter"/>
</dbReference>
<dbReference type="InterPro" id="IPR019388">
    <property type="entry name" value="FIT"/>
</dbReference>
<dbReference type="GO" id="GO:0010945">
    <property type="term" value="F:coenzyme A diphosphatase activity"/>
    <property type="evidence" value="ECO:0007669"/>
    <property type="project" value="InterPro"/>
</dbReference>
<dbReference type="GeneID" id="63784384"/>
<feature type="transmembrane region" description="Helical" evidence="8">
    <location>
        <begin position="42"/>
        <end position="64"/>
    </location>
</feature>
<keyword evidence="7 8" id="KW-0472">Membrane</keyword>
<proteinExistence type="predicted"/>
<evidence type="ECO:0000256" key="4">
    <source>
        <dbReference type="ARBA" id="ARBA00022824"/>
    </source>
</evidence>
<evidence type="ECO:0000313" key="9">
    <source>
        <dbReference type="EMBL" id="ORY82039.1"/>
    </source>
</evidence>
<evidence type="ECO:0000256" key="8">
    <source>
        <dbReference type="SAM" id="Phobius"/>
    </source>
</evidence>
<dbReference type="Proteomes" id="UP000193685">
    <property type="component" value="Unassembled WGS sequence"/>
</dbReference>
<reference evidence="9 10" key="1">
    <citation type="submission" date="2016-07" db="EMBL/GenBank/DDBJ databases">
        <title>Pervasive Adenine N6-methylation of Active Genes in Fungi.</title>
        <authorList>
            <consortium name="DOE Joint Genome Institute"/>
            <person name="Mondo S.J."/>
            <person name="Dannebaum R.O."/>
            <person name="Kuo R.C."/>
            <person name="Labutti K."/>
            <person name="Haridas S."/>
            <person name="Kuo A."/>
            <person name="Salamov A."/>
            <person name="Ahrendt S.R."/>
            <person name="Lipzen A."/>
            <person name="Sullivan W."/>
            <person name="Andreopoulos W.B."/>
            <person name="Clum A."/>
            <person name="Lindquist E."/>
            <person name="Daum C."/>
            <person name="Ramamoorthy G.K."/>
            <person name="Gryganskyi A."/>
            <person name="Culley D."/>
            <person name="Magnuson J.K."/>
            <person name="James T.Y."/>
            <person name="O'Malley M.A."/>
            <person name="Stajich J.E."/>
            <person name="Spatafora J.W."/>
            <person name="Visel A."/>
            <person name="Grigoriev I.V."/>
        </authorList>
    </citation>
    <scope>NUCLEOTIDE SEQUENCE [LARGE SCALE GENOMIC DNA]</scope>
    <source>
        <strain evidence="9 10">12-1054</strain>
    </source>
</reference>
<sequence>MNAGRFTTVDKIILGIYPCTLLLGFCFSLGHSTSYFATKGNLFNILFVKNGWLWTSLVFFLHLNRLPGSIMNQKAALLRWMTATLLWILVTQWAFGAPLTDRTMIWSGGVCELAKKGVETDVEIGEQAEALAAVTNAACKKIQGRWRGGHDLSGHVFILTHASLFLWYELLPLLLAQSSLLTDNASKASFALLGGWWWMLLMTAAYFHTWKEKMTGLMVGMVGALLMYKIVPRVPALRSIFGTPGR</sequence>